<dbReference type="Pfam" id="PF07883">
    <property type="entry name" value="Cupin_2"/>
    <property type="match status" value="1"/>
</dbReference>
<accession>A0A4Y9M8K5</accession>
<reference evidence="4 5" key="1">
    <citation type="submission" date="2019-03" db="EMBL/GenBank/DDBJ databases">
        <title>Bradyrhizobium diversity isolated from nodules of Chamaecrista fasciculata.</title>
        <authorList>
            <person name="Klepa M.S."/>
            <person name="Urquiaga M.O."/>
            <person name="Hungria M."/>
            <person name="Delamuta J.R."/>
        </authorList>
    </citation>
    <scope>NUCLEOTIDE SEQUENCE [LARGE SCALE GENOMIC DNA]</scope>
    <source>
        <strain evidence="4 5">CNPSo 3448</strain>
    </source>
</reference>
<dbReference type="SUPFAM" id="SSF51182">
    <property type="entry name" value="RmlC-like cupins"/>
    <property type="match status" value="1"/>
</dbReference>
<dbReference type="GO" id="GO:0003700">
    <property type="term" value="F:DNA-binding transcription factor activity"/>
    <property type="evidence" value="ECO:0007669"/>
    <property type="project" value="TreeGrafter"/>
</dbReference>
<dbReference type="EMBL" id="SPQT01000001">
    <property type="protein sequence ID" value="TFV51343.1"/>
    <property type="molecule type" value="Genomic_DNA"/>
</dbReference>
<dbReference type="GO" id="GO:0003677">
    <property type="term" value="F:DNA binding"/>
    <property type="evidence" value="ECO:0007669"/>
    <property type="project" value="UniProtKB-KW"/>
</dbReference>
<dbReference type="PROSITE" id="PS50943">
    <property type="entry name" value="HTH_CROC1"/>
    <property type="match status" value="1"/>
</dbReference>
<gene>
    <name evidence="4" type="ORF">E4K65_04565</name>
</gene>
<keyword evidence="5" id="KW-1185">Reference proteome</keyword>
<dbReference type="GO" id="GO:0005829">
    <property type="term" value="C:cytosol"/>
    <property type="evidence" value="ECO:0007669"/>
    <property type="project" value="TreeGrafter"/>
</dbReference>
<dbReference type="CDD" id="cd02209">
    <property type="entry name" value="cupin_XRE_C"/>
    <property type="match status" value="1"/>
</dbReference>
<name>A0A4Y9M8K5_9BRAD</name>
<keyword evidence="1" id="KW-0238">DNA-binding</keyword>
<dbReference type="InterPro" id="IPR013096">
    <property type="entry name" value="Cupin_2"/>
</dbReference>
<evidence type="ECO:0000256" key="2">
    <source>
        <dbReference type="SAM" id="MobiDB-lite"/>
    </source>
</evidence>
<dbReference type="RefSeq" id="WP_135173085.1">
    <property type="nucleotide sequence ID" value="NZ_SPQT01000001.1"/>
</dbReference>
<dbReference type="InterPro" id="IPR010982">
    <property type="entry name" value="Lambda_DNA-bd_dom_sf"/>
</dbReference>
<evidence type="ECO:0000256" key="1">
    <source>
        <dbReference type="ARBA" id="ARBA00023125"/>
    </source>
</evidence>
<feature type="domain" description="HTH cro/C1-type" evidence="3">
    <location>
        <begin position="34"/>
        <end position="88"/>
    </location>
</feature>
<dbReference type="PANTHER" id="PTHR46797">
    <property type="entry name" value="HTH-TYPE TRANSCRIPTIONAL REGULATOR"/>
    <property type="match status" value="1"/>
</dbReference>
<sequence>MKRDDRKAGRSVASRQAGAKSRSQKGNPALADLLREARKNKDLSLQDVADATGLSVGLISQIERGLTTPSMRSLRQIADAVEVSVSSLFARTDAEDAGEGRHITRKDMRRVLNLESIGMHMEIMTPTEGTPIQAFVAYLLPGGMSGTEFDSHIGHEFGIIIDGQLELFLGPQRYLLNPGDTFSFNSETPHRYVNSGTTMTYIHWVITPPIY</sequence>
<dbReference type="Gene3D" id="1.10.260.40">
    <property type="entry name" value="lambda repressor-like DNA-binding domains"/>
    <property type="match status" value="1"/>
</dbReference>
<evidence type="ECO:0000313" key="5">
    <source>
        <dbReference type="Proteomes" id="UP000297966"/>
    </source>
</evidence>
<dbReference type="Gene3D" id="2.60.120.10">
    <property type="entry name" value="Jelly Rolls"/>
    <property type="match status" value="1"/>
</dbReference>
<dbReference type="InterPro" id="IPR011051">
    <property type="entry name" value="RmlC_Cupin_sf"/>
</dbReference>
<dbReference type="InterPro" id="IPR001387">
    <property type="entry name" value="Cro/C1-type_HTH"/>
</dbReference>
<evidence type="ECO:0000313" key="4">
    <source>
        <dbReference type="EMBL" id="TFV51343.1"/>
    </source>
</evidence>
<dbReference type="SUPFAM" id="SSF47413">
    <property type="entry name" value="lambda repressor-like DNA-binding domains"/>
    <property type="match status" value="1"/>
</dbReference>
<dbReference type="SMART" id="SM00530">
    <property type="entry name" value="HTH_XRE"/>
    <property type="match status" value="1"/>
</dbReference>
<dbReference type="Pfam" id="PF01381">
    <property type="entry name" value="HTH_3"/>
    <property type="match status" value="1"/>
</dbReference>
<dbReference type="InterPro" id="IPR050807">
    <property type="entry name" value="TransReg_Diox_bact_type"/>
</dbReference>
<dbReference type="PANTHER" id="PTHR46797:SF2">
    <property type="entry name" value="TRANSCRIPTIONAL REGULATOR"/>
    <property type="match status" value="1"/>
</dbReference>
<proteinExistence type="predicted"/>
<dbReference type="AlphaFoldDB" id="A0A4Y9M8K5"/>
<feature type="region of interest" description="Disordered" evidence="2">
    <location>
        <begin position="1"/>
        <end position="29"/>
    </location>
</feature>
<dbReference type="CDD" id="cd00093">
    <property type="entry name" value="HTH_XRE"/>
    <property type="match status" value="1"/>
</dbReference>
<dbReference type="InterPro" id="IPR014710">
    <property type="entry name" value="RmlC-like_jellyroll"/>
</dbReference>
<dbReference type="Proteomes" id="UP000297966">
    <property type="component" value="Unassembled WGS sequence"/>
</dbReference>
<comment type="caution">
    <text evidence="4">The sequence shown here is derived from an EMBL/GenBank/DDBJ whole genome shotgun (WGS) entry which is preliminary data.</text>
</comment>
<protein>
    <submittedName>
        <fullName evidence="4">Cupin domain-containing protein</fullName>
    </submittedName>
</protein>
<dbReference type="OrthoDB" id="9814751at2"/>
<evidence type="ECO:0000259" key="3">
    <source>
        <dbReference type="PROSITE" id="PS50943"/>
    </source>
</evidence>
<organism evidence="4 5">
    <name type="scientific">Bradyrhizobium niftali</name>
    <dbReference type="NCBI Taxonomy" id="2560055"/>
    <lineage>
        <taxon>Bacteria</taxon>
        <taxon>Pseudomonadati</taxon>
        <taxon>Pseudomonadota</taxon>
        <taxon>Alphaproteobacteria</taxon>
        <taxon>Hyphomicrobiales</taxon>
        <taxon>Nitrobacteraceae</taxon>
        <taxon>Bradyrhizobium</taxon>
    </lineage>
</organism>